<proteinExistence type="predicted"/>
<dbReference type="WBParaSite" id="RSKR_0000693300.1">
    <property type="protein sequence ID" value="RSKR_0000693300.1"/>
    <property type="gene ID" value="RSKR_0000693300"/>
</dbReference>
<reference evidence="2" key="1">
    <citation type="submission" date="2016-11" db="UniProtKB">
        <authorList>
            <consortium name="WormBaseParasite"/>
        </authorList>
    </citation>
    <scope>IDENTIFICATION</scope>
    <source>
        <strain evidence="2">KR3021</strain>
    </source>
</reference>
<accession>A0AC35U348</accession>
<evidence type="ECO:0000313" key="2">
    <source>
        <dbReference type="WBParaSite" id="RSKR_0000693300.1"/>
    </source>
</evidence>
<name>A0AC35U348_9BILA</name>
<dbReference type="Proteomes" id="UP000095286">
    <property type="component" value="Unplaced"/>
</dbReference>
<organism evidence="1 2">
    <name type="scientific">Rhabditophanes sp. KR3021</name>
    <dbReference type="NCBI Taxonomy" id="114890"/>
    <lineage>
        <taxon>Eukaryota</taxon>
        <taxon>Metazoa</taxon>
        <taxon>Ecdysozoa</taxon>
        <taxon>Nematoda</taxon>
        <taxon>Chromadorea</taxon>
        <taxon>Rhabditida</taxon>
        <taxon>Tylenchina</taxon>
        <taxon>Panagrolaimomorpha</taxon>
        <taxon>Strongyloidoidea</taxon>
        <taxon>Alloionematidae</taxon>
        <taxon>Rhabditophanes</taxon>
    </lineage>
</organism>
<evidence type="ECO:0000313" key="1">
    <source>
        <dbReference type="Proteomes" id="UP000095286"/>
    </source>
</evidence>
<sequence>MNAVQHVIKPNKSRNAKKKELKLSVSFLMLVACKDVESLAIAKEESVVGNVCFSVNGSTRAASLSLSKLCDMEFKDLAEETYKCVHEILSYSRKYTFSHSSKKCRWVKILAEDKRVVSKKIRKDYSYSNKLKDESSLSVAYNNEIGSKEYGREVEMPPYNYYFKELDLSDILEEAMMKQEFPQLCCHLKRLFITDHRNLSV</sequence>
<protein>
    <submittedName>
        <fullName evidence="2">FERM domain-containing protein</fullName>
    </submittedName>
</protein>